<dbReference type="SUPFAM" id="SSF55021">
    <property type="entry name" value="ACT-like"/>
    <property type="match status" value="1"/>
</dbReference>
<comment type="pathway">
    <text evidence="2">Amino-acid biosynthesis; L-serine biosynthesis; L-serine from 3-phospho-D-glycerate: step 1/3.</text>
</comment>
<dbReference type="SUPFAM" id="SSF51735">
    <property type="entry name" value="NAD(P)-binding Rossmann-fold domains"/>
    <property type="match status" value="1"/>
</dbReference>
<dbReference type="PANTHER" id="PTHR42938">
    <property type="entry name" value="FORMATE DEHYDROGENASE 1"/>
    <property type="match status" value="1"/>
</dbReference>
<dbReference type="GO" id="GO:0051287">
    <property type="term" value="F:NAD binding"/>
    <property type="evidence" value="ECO:0007669"/>
    <property type="project" value="InterPro"/>
</dbReference>
<gene>
    <name evidence="14" type="ORF">DGG96_13895</name>
    <name evidence="15" type="ORF">ELY20_00265</name>
</gene>
<evidence type="ECO:0000256" key="9">
    <source>
        <dbReference type="ARBA" id="ARBA00030455"/>
    </source>
</evidence>
<dbReference type="InterPro" id="IPR029753">
    <property type="entry name" value="D-isomer_DH_CS"/>
</dbReference>
<dbReference type="Gene3D" id="3.30.70.260">
    <property type="match status" value="1"/>
</dbReference>
<evidence type="ECO:0000313" key="14">
    <source>
        <dbReference type="EMBL" id="PWY55002.1"/>
    </source>
</evidence>
<evidence type="ECO:0000313" key="16">
    <source>
        <dbReference type="Proteomes" id="UP000247152"/>
    </source>
</evidence>
<accession>A0A317U3A1</accession>
<dbReference type="RefSeq" id="WP_110143253.1">
    <property type="nucleotide sequence ID" value="NZ_QHJG01000022.1"/>
</dbReference>
<evidence type="ECO:0000256" key="1">
    <source>
        <dbReference type="ARBA" id="ARBA00003800"/>
    </source>
</evidence>
<comment type="similarity">
    <text evidence="3 12">Belongs to the D-isomer specific 2-hydroxyacid dehydrogenase family.</text>
</comment>
<dbReference type="EC" id="1.1.1.399" evidence="4"/>
<comment type="function">
    <text evidence="1">Catalyzes the reversible oxidation of 3-phospho-D-glycerate to 3-phosphonooxypyruvate, the first step of the phosphorylated L-serine biosynthesis pathway. Also catalyzes the reversible oxidation of 2-hydroxyglutarate to 2-oxoglutarate.</text>
</comment>
<organism evidence="14 16">
    <name type="scientific">Legionella qingyii</name>
    <dbReference type="NCBI Taxonomy" id="2184757"/>
    <lineage>
        <taxon>Bacteria</taxon>
        <taxon>Pseudomonadati</taxon>
        <taxon>Pseudomonadota</taxon>
        <taxon>Gammaproteobacteria</taxon>
        <taxon>Legionellales</taxon>
        <taxon>Legionellaceae</taxon>
        <taxon>Legionella</taxon>
    </lineage>
</organism>
<protein>
    <recommendedName>
        <fullName evidence="6">D-3-phosphoglycerate dehydrogenase</fullName>
        <ecNumber evidence="4">1.1.1.399</ecNumber>
        <ecNumber evidence="5">1.1.1.95</ecNumber>
    </recommendedName>
    <alternativeName>
        <fullName evidence="9">2-oxoglutarate reductase</fullName>
    </alternativeName>
</protein>
<keyword evidence="7 12" id="KW-0560">Oxidoreductase</keyword>
<proteinExistence type="inferred from homology"/>
<evidence type="ECO:0000256" key="2">
    <source>
        <dbReference type="ARBA" id="ARBA00005216"/>
    </source>
</evidence>
<dbReference type="OrthoDB" id="9805416at2"/>
<dbReference type="AlphaFoldDB" id="A0A317U3A1"/>
<dbReference type="Proteomes" id="UP000287374">
    <property type="component" value="Unassembled WGS sequence"/>
</dbReference>
<dbReference type="PROSITE" id="PS00670">
    <property type="entry name" value="D_2_HYDROXYACID_DH_2"/>
    <property type="match status" value="1"/>
</dbReference>
<dbReference type="InterPro" id="IPR036291">
    <property type="entry name" value="NAD(P)-bd_dom_sf"/>
</dbReference>
<evidence type="ECO:0000313" key="15">
    <source>
        <dbReference type="EMBL" id="RUR26393.1"/>
    </source>
</evidence>
<comment type="catalytic activity">
    <reaction evidence="11">
        <text>(2R)-3-phosphoglycerate + NAD(+) = 3-phosphooxypyruvate + NADH + H(+)</text>
        <dbReference type="Rhea" id="RHEA:12641"/>
        <dbReference type="ChEBI" id="CHEBI:15378"/>
        <dbReference type="ChEBI" id="CHEBI:18110"/>
        <dbReference type="ChEBI" id="CHEBI:57540"/>
        <dbReference type="ChEBI" id="CHEBI:57945"/>
        <dbReference type="ChEBI" id="CHEBI:58272"/>
        <dbReference type="EC" id="1.1.1.95"/>
    </reaction>
</comment>
<dbReference type="EMBL" id="QHJG01000022">
    <property type="protein sequence ID" value="PWY55002.1"/>
    <property type="molecule type" value="Genomic_DNA"/>
</dbReference>
<dbReference type="InterPro" id="IPR006140">
    <property type="entry name" value="D-isomer_DH_NAD-bd"/>
</dbReference>
<dbReference type="InterPro" id="IPR002912">
    <property type="entry name" value="ACT_dom"/>
</dbReference>
<evidence type="ECO:0000256" key="4">
    <source>
        <dbReference type="ARBA" id="ARBA00013001"/>
    </source>
</evidence>
<evidence type="ECO:0000256" key="12">
    <source>
        <dbReference type="RuleBase" id="RU003719"/>
    </source>
</evidence>
<evidence type="ECO:0000256" key="7">
    <source>
        <dbReference type="ARBA" id="ARBA00023002"/>
    </source>
</evidence>
<dbReference type="InterPro" id="IPR029752">
    <property type="entry name" value="D-isomer_DH_CS1"/>
</dbReference>
<evidence type="ECO:0000313" key="17">
    <source>
        <dbReference type="Proteomes" id="UP000287374"/>
    </source>
</evidence>
<dbReference type="Pfam" id="PF00389">
    <property type="entry name" value="2-Hacid_dh"/>
    <property type="match status" value="1"/>
</dbReference>
<reference evidence="15 17" key="2">
    <citation type="submission" date="2018-12" db="EMBL/GenBank/DDBJ databases">
        <title>Legionella sp,whole genome shotgun sequence.</title>
        <authorList>
            <person name="Wu H."/>
        </authorList>
    </citation>
    <scope>NUCLEOTIDE SEQUENCE [LARGE SCALE GENOMIC DNA]</scope>
    <source>
        <strain evidence="15">Km489</strain>
        <strain evidence="17">km489</strain>
    </source>
</reference>
<feature type="domain" description="ACT" evidence="13">
    <location>
        <begin position="323"/>
        <end position="395"/>
    </location>
</feature>
<dbReference type="Gene3D" id="3.40.50.720">
    <property type="entry name" value="NAD(P)-binding Rossmann-like Domain"/>
    <property type="match status" value="2"/>
</dbReference>
<dbReference type="PROSITE" id="PS00065">
    <property type="entry name" value="D_2_HYDROXYACID_DH_1"/>
    <property type="match status" value="1"/>
</dbReference>
<dbReference type="GO" id="GO:0004617">
    <property type="term" value="F:phosphoglycerate dehydrogenase activity"/>
    <property type="evidence" value="ECO:0007669"/>
    <property type="project" value="UniProtKB-EC"/>
</dbReference>
<evidence type="ECO:0000256" key="10">
    <source>
        <dbReference type="ARBA" id="ARBA00048126"/>
    </source>
</evidence>
<evidence type="ECO:0000256" key="6">
    <source>
        <dbReference type="ARBA" id="ARBA00021582"/>
    </source>
</evidence>
<dbReference type="Proteomes" id="UP000247152">
    <property type="component" value="Unassembled WGS sequence"/>
</dbReference>
<keyword evidence="17" id="KW-1185">Reference proteome</keyword>
<evidence type="ECO:0000256" key="8">
    <source>
        <dbReference type="ARBA" id="ARBA00023027"/>
    </source>
</evidence>
<dbReference type="PANTHER" id="PTHR42938:SF47">
    <property type="entry name" value="HYDROXYPYRUVATE REDUCTASE"/>
    <property type="match status" value="1"/>
</dbReference>
<dbReference type="UniPathway" id="UPA00135">
    <property type="reaction ID" value="UER00196"/>
</dbReference>
<reference evidence="14 16" key="1">
    <citation type="submission" date="2018-05" db="EMBL/GenBank/DDBJ databases">
        <title>Legionella qingyii sp.nov., whole genome shotgun sequence.</title>
        <authorList>
            <person name="Wu H."/>
            <person name="Zhu Q."/>
            <person name="Hu C."/>
        </authorList>
    </citation>
    <scope>NUCLEOTIDE SEQUENCE [LARGE SCALE GENOMIC DNA]</scope>
    <source>
        <strain evidence="14 16">HEB18</strain>
    </source>
</reference>
<dbReference type="EC" id="1.1.1.95" evidence="5"/>
<evidence type="ECO:0000259" key="13">
    <source>
        <dbReference type="PROSITE" id="PS51671"/>
    </source>
</evidence>
<keyword evidence="8" id="KW-0520">NAD</keyword>
<evidence type="ECO:0000256" key="11">
    <source>
        <dbReference type="ARBA" id="ARBA00048731"/>
    </source>
</evidence>
<comment type="catalytic activity">
    <reaction evidence="10">
        <text>(R)-2-hydroxyglutarate + NAD(+) = 2-oxoglutarate + NADH + H(+)</text>
        <dbReference type="Rhea" id="RHEA:49612"/>
        <dbReference type="ChEBI" id="CHEBI:15378"/>
        <dbReference type="ChEBI" id="CHEBI:15801"/>
        <dbReference type="ChEBI" id="CHEBI:16810"/>
        <dbReference type="ChEBI" id="CHEBI:57540"/>
        <dbReference type="ChEBI" id="CHEBI:57945"/>
        <dbReference type="EC" id="1.1.1.399"/>
    </reaction>
</comment>
<comment type="caution">
    <text evidence="14">The sequence shown here is derived from an EMBL/GenBank/DDBJ whole genome shotgun (WGS) entry which is preliminary data.</text>
</comment>
<evidence type="ECO:0000256" key="5">
    <source>
        <dbReference type="ARBA" id="ARBA00013143"/>
    </source>
</evidence>
<dbReference type="SUPFAM" id="SSF52283">
    <property type="entry name" value="Formate/glycerate dehydrogenase catalytic domain-like"/>
    <property type="match status" value="1"/>
</dbReference>
<name>A0A317U3A1_9GAMM</name>
<dbReference type="InterPro" id="IPR006139">
    <property type="entry name" value="D-isomer_2_OHA_DH_cat_dom"/>
</dbReference>
<sequence length="399" mass="43923">MFIIQVLDNISPQGLSLFHPDIYQLGLNPVEPDAILVRSHKLHNHQFSKRLKAVARAGTGIDNIPVDVLTNMGIPVFYAPGANANAVKELVMAAMIMGYRHLDETRSFITELSKEEEHLFNQEIETKKKKFIGHEISGKTLGVIGLGNIGVKVANAGLALGMKVLGFDTNMTLTNALALMPGVEKVMEMNVLLAHADIITLHIPLNSATTHLINEENITLVKPHMLLLNFSREQIVSEAAILQQLNNQQIMGYITDFPTVNLAGHPNVLSFPHLGASTQEAEQSAAEMVIRNICNYLEHGIIEYSVNFPNISLSATQVPNCYRILIINKNAPGAMGKITQNISKLNYNIEQMENKSRGAIAVNLIDISGPKESLTQLCEQLRHISSIIDVRLVSNAHKQ</sequence>
<dbReference type="InterPro" id="IPR045865">
    <property type="entry name" value="ACT-like_dom_sf"/>
</dbReference>
<evidence type="ECO:0000256" key="3">
    <source>
        <dbReference type="ARBA" id="ARBA00005854"/>
    </source>
</evidence>
<dbReference type="EMBL" id="RZGX01000001">
    <property type="protein sequence ID" value="RUR26393.1"/>
    <property type="molecule type" value="Genomic_DNA"/>
</dbReference>
<dbReference type="CDD" id="cd12174">
    <property type="entry name" value="PGDH_like_3"/>
    <property type="match status" value="1"/>
</dbReference>
<dbReference type="PROSITE" id="PS51671">
    <property type="entry name" value="ACT"/>
    <property type="match status" value="1"/>
</dbReference>
<dbReference type="Pfam" id="PF02826">
    <property type="entry name" value="2-Hacid_dh_C"/>
    <property type="match status" value="1"/>
</dbReference>